<protein>
    <submittedName>
        <fullName evidence="1">Uncharacterized protein</fullName>
    </submittedName>
</protein>
<accession>A0AAF0U1Q2</accession>
<name>A0AAF0U1Q2_SOLVR</name>
<reference evidence="1" key="1">
    <citation type="submission" date="2023-08" db="EMBL/GenBank/DDBJ databases">
        <title>A de novo genome assembly of Solanum verrucosum Schlechtendal, a Mexican diploid species geographically isolated from the other diploid A-genome species in potato relatives.</title>
        <authorList>
            <person name="Hosaka K."/>
        </authorList>
    </citation>
    <scope>NUCLEOTIDE SEQUENCE</scope>
    <source>
        <tissue evidence="1">Young leaves</tissue>
    </source>
</reference>
<keyword evidence="2" id="KW-1185">Reference proteome</keyword>
<evidence type="ECO:0000313" key="1">
    <source>
        <dbReference type="EMBL" id="WMV37632.1"/>
    </source>
</evidence>
<gene>
    <name evidence="1" type="ORF">MTR67_031017</name>
</gene>
<dbReference type="Proteomes" id="UP001234989">
    <property type="component" value="Chromosome 7"/>
</dbReference>
<evidence type="ECO:0000313" key="2">
    <source>
        <dbReference type="Proteomes" id="UP001234989"/>
    </source>
</evidence>
<sequence length="57" mass="6421">MPGRIAEAIYSWEEAGLQAKNRSNWRIIPATICLFGGLSGKREILEFLRIGRVICSK</sequence>
<proteinExistence type="predicted"/>
<organism evidence="1 2">
    <name type="scientific">Solanum verrucosum</name>
    <dbReference type="NCBI Taxonomy" id="315347"/>
    <lineage>
        <taxon>Eukaryota</taxon>
        <taxon>Viridiplantae</taxon>
        <taxon>Streptophyta</taxon>
        <taxon>Embryophyta</taxon>
        <taxon>Tracheophyta</taxon>
        <taxon>Spermatophyta</taxon>
        <taxon>Magnoliopsida</taxon>
        <taxon>eudicotyledons</taxon>
        <taxon>Gunneridae</taxon>
        <taxon>Pentapetalae</taxon>
        <taxon>asterids</taxon>
        <taxon>lamiids</taxon>
        <taxon>Solanales</taxon>
        <taxon>Solanaceae</taxon>
        <taxon>Solanoideae</taxon>
        <taxon>Solaneae</taxon>
        <taxon>Solanum</taxon>
    </lineage>
</organism>
<dbReference type="EMBL" id="CP133618">
    <property type="protein sequence ID" value="WMV37632.1"/>
    <property type="molecule type" value="Genomic_DNA"/>
</dbReference>
<dbReference type="AlphaFoldDB" id="A0AAF0U1Q2"/>